<keyword evidence="8 12" id="KW-0808">Transferase</keyword>
<evidence type="ECO:0000256" key="8">
    <source>
        <dbReference type="ARBA" id="ARBA00022679"/>
    </source>
</evidence>
<comment type="similarity">
    <text evidence="2 12">Belongs to the RNA methyltransferase RsmE family.</text>
</comment>
<evidence type="ECO:0000256" key="12">
    <source>
        <dbReference type="PIRNR" id="PIRNR015601"/>
    </source>
</evidence>
<dbReference type="NCBIfam" id="NF008694">
    <property type="entry name" value="PRK11713.3-2"/>
    <property type="match status" value="1"/>
</dbReference>
<evidence type="ECO:0000256" key="2">
    <source>
        <dbReference type="ARBA" id="ARBA00005528"/>
    </source>
</evidence>
<dbReference type="EMBL" id="CP123872">
    <property type="protein sequence ID" value="WND03129.1"/>
    <property type="molecule type" value="Genomic_DNA"/>
</dbReference>
<feature type="domain" description="Ribosomal RNA small subunit methyltransferase E PUA-like" evidence="14">
    <location>
        <begin position="23"/>
        <end position="69"/>
    </location>
</feature>
<dbReference type="EC" id="2.1.1.193" evidence="3 12"/>
<evidence type="ECO:0000256" key="6">
    <source>
        <dbReference type="ARBA" id="ARBA00022552"/>
    </source>
</evidence>
<name>A0AA52H9P4_9PROT</name>
<evidence type="ECO:0000256" key="7">
    <source>
        <dbReference type="ARBA" id="ARBA00022603"/>
    </source>
</evidence>
<reference evidence="15" key="1">
    <citation type="submission" date="2023-04" db="EMBL/GenBank/DDBJ databases">
        <title>Complete genome sequence of Temperatibacter marinus.</title>
        <authorList>
            <person name="Rong J.-C."/>
            <person name="Yi M.-L."/>
            <person name="Zhao Q."/>
        </authorList>
    </citation>
    <scope>NUCLEOTIDE SEQUENCE</scope>
    <source>
        <strain evidence="15">NBRC 110045</strain>
    </source>
</reference>
<dbReference type="AlphaFoldDB" id="A0AA52H9P4"/>
<dbReference type="InterPro" id="IPR029026">
    <property type="entry name" value="tRNA_m1G_MTases_N"/>
</dbReference>
<dbReference type="CDD" id="cd18084">
    <property type="entry name" value="RsmE-like"/>
    <property type="match status" value="1"/>
</dbReference>
<evidence type="ECO:0000259" key="14">
    <source>
        <dbReference type="Pfam" id="PF20260"/>
    </source>
</evidence>
<keyword evidence="16" id="KW-1185">Reference proteome</keyword>
<evidence type="ECO:0000256" key="11">
    <source>
        <dbReference type="ARBA" id="ARBA00047944"/>
    </source>
</evidence>
<evidence type="ECO:0000259" key="13">
    <source>
        <dbReference type="Pfam" id="PF04452"/>
    </source>
</evidence>
<dbReference type="PANTHER" id="PTHR30027:SF3">
    <property type="entry name" value="16S RRNA (URACIL(1498)-N(3))-METHYLTRANSFERASE"/>
    <property type="match status" value="1"/>
</dbReference>
<organism evidence="15 16">
    <name type="scientific">Temperatibacter marinus</name>
    <dbReference type="NCBI Taxonomy" id="1456591"/>
    <lineage>
        <taxon>Bacteria</taxon>
        <taxon>Pseudomonadati</taxon>
        <taxon>Pseudomonadota</taxon>
        <taxon>Alphaproteobacteria</taxon>
        <taxon>Kordiimonadales</taxon>
        <taxon>Temperatibacteraceae</taxon>
        <taxon>Temperatibacter</taxon>
    </lineage>
</organism>
<dbReference type="GO" id="GO:0005737">
    <property type="term" value="C:cytoplasm"/>
    <property type="evidence" value="ECO:0007669"/>
    <property type="project" value="UniProtKB-SubCell"/>
</dbReference>
<evidence type="ECO:0000256" key="9">
    <source>
        <dbReference type="ARBA" id="ARBA00022691"/>
    </source>
</evidence>
<accession>A0AA52H9P4</accession>
<proteinExistence type="inferred from homology"/>
<dbReference type="InterPro" id="IPR046887">
    <property type="entry name" value="RsmE_PUA-like"/>
</dbReference>
<dbReference type="Pfam" id="PF04452">
    <property type="entry name" value="Methyltrans_RNA"/>
    <property type="match status" value="1"/>
</dbReference>
<dbReference type="InterPro" id="IPR029028">
    <property type="entry name" value="Alpha/beta_knot_MTases"/>
</dbReference>
<dbReference type="GO" id="GO:0070475">
    <property type="term" value="P:rRNA base methylation"/>
    <property type="evidence" value="ECO:0007669"/>
    <property type="project" value="TreeGrafter"/>
</dbReference>
<gene>
    <name evidence="15" type="ORF">QGN29_01955</name>
</gene>
<evidence type="ECO:0000313" key="15">
    <source>
        <dbReference type="EMBL" id="WND03129.1"/>
    </source>
</evidence>
<dbReference type="InterPro" id="IPR006700">
    <property type="entry name" value="RsmE"/>
</dbReference>
<keyword evidence="6 12" id="KW-0698">rRNA processing</keyword>
<dbReference type="Gene3D" id="3.40.1280.10">
    <property type="match status" value="1"/>
</dbReference>
<dbReference type="PIRSF" id="PIRSF015601">
    <property type="entry name" value="MTase_slr0722"/>
    <property type="match status" value="1"/>
</dbReference>
<comment type="subcellular location">
    <subcellularLocation>
        <location evidence="1 12">Cytoplasm</location>
    </subcellularLocation>
</comment>
<dbReference type="NCBIfam" id="TIGR00046">
    <property type="entry name" value="RsmE family RNA methyltransferase"/>
    <property type="match status" value="1"/>
</dbReference>
<dbReference type="Gene3D" id="2.40.240.20">
    <property type="entry name" value="Hypothetical PUA domain-like, domain 1"/>
    <property type="match status" value="1"/>
</dbReference>
<protein>
    <recommendedName>
        <fullName evidence="4 12">Ribosomal RNA small subunit methyltransferase E</fullName>
        <ecNumber evidence="3 12">2.1.1.193</ecNumber>
    </recommendedName>
</protein>
<comment type="catalytic activity">
    <reaction evidence="11 12">
        <text>uridine(1498) in 16S rRNA + S-adenosyl-L-methionine = N(3)-methyluridine(1498) in 16S rRNA + S-adenosyl-L-homocysteine + H(+)</text>
        <dbReference type="Rhea" id="RHEA:42920"/>
        <dbReference type="Rhea" id="RHEA-COMP:10283"/>
        <dbReference type="Rhea" id="RHEA-COMP:10284"/>
        <dbReference type="ChEBI" id="CHEBI:15378"/>
        <dbReference type="ChEBI" id="CHEBI:57856"/>
        <dbReference type="ChEBI" id="CHEBI:59789"/>
        <dbReference type="ChEBI" id="CHEBI:65315"/>
        <dbReference type="ChEBI" id="CHEBI:74502"/>
        <dbReference type="EC" id="2.1.1.193"/>
    </reaction>
</comment>
<evidence type="ECO:0000256" key="1">
    <source>
        <dbReference type="ARBA" id="ARBA00004496"/>
    </source>
</evidence>
<comment type="function">
    <text evidence="10 12">Specifically methylates the N3 position of the uracil ring of uridine 1498 (m3U1498) in 16S rRNA. Acts on the fully assembled 30S ribosomal subunit.</text>
</comment>
<sequence>MAYTAKTRLFIEDSLPGSGLIDLDKGQTHYLANVMRVTEGTRINLFNGRDGEWQCLVTHASRKSVSLLVEEKVRDQKTEPDVWLVFAPIKKARIDFMAQKATELGASKLIPLLTARTNTDRVKVDRLALNAIEAAEQCERLNVPEVTEPIKFKTLMEEWPSERRIMFCDEMRNAESAIHALPKGSPPPPWAIFIGPEGGFDDRERETLAAQEGCVSVSLGPRILRADTAAMAALSLWQATLGDW</sequence>
<evidence type="ECO:0000256" key="10">
    <source>
        <dbReference type="ARBA" id="ARBA00025699"/>
    </source>
</evidence>
<keyword evidence="5 12" id="KW-0963">Cytoplasm</keyword>
<dbReference type="KEGG" id="tmk:QGN29_01955"/>
<dbReference type="InterPro" id="IPR046886">
    <property type="entry name" value="RsmE_MTase_dom"/>
</dbReference>
<dbReference type="SUPFAM" id="SSF88697">
    <property type="entry name" value="PUA domain-like"/>
    <property type="match status" value="1"/>
</dbReference>
<dbReference type="InterPro" id="IPR015947">
    <property type="entry name" value="PUA-like_sf"/>
</dbReference>
<evidence type="ECO:0000313" key="16">
    <source>
        <dbReference type="Proteomes" id="UP001268683"/>
    </source>
</evidence>
<dbReference type="NCBIfam" id="NF008696">
    <property type="entry name" value="PRK11713.3-5"/>
    <property type="match status" value="1"/>
</dbReference>
<evidence type="ECO:0000256" key="5">
    <source>
        <dbReference type="ARBA" id="ARBA00022490"/>
    </source>
</evidence>
<dbReference type="SUPFAM" id="SSF75217">
    <property type="entry name" value="alpha/beta knot"/>
    <property type="match status" value="1"/>
</dbReference>
<dbReference type="RefSeq" id="WP_310798978.1">
    <property type="nucleotide sequence ID" value="NZ_CP123872.1"/>
</dbReference>
<evidence type="ECO:0000256" key="4">
    <source>
        <dbReference type="ARBA" id="ARBA00013673"/>
    </source>
</evidence>
<dbReference type="Pfam" id="PF20260">
    <property type="entry name" value="PUA_4"/>
    <property type="match status" value="1"/>
</dbReference>
<feature type="domain" description="Ribosomal RNA small subunit methyltransferase E methyltransferase" evidence="13">
    <location>
        <begin position="79"/>
        <end position="238"/>
    </location>
</feature>
<keyword evidence="7 12" id="KW-0489">Methyltransferase</keyword>
<keyword evidence="9 12" id="KW-0949">S-adenosyl-L-methionine</keyword>
<dbReference type="PANTHER" id="PTHR30027">
    <property type="entry name" value="RIBOSOMAL RNA SMALL SUBUNIT METHYLTRANSFERASE E"/>
    <property type="match status" value="1"/>
</dbReference>
<dbReference type="Proteomes" id="UP001268683">
    <property type="component" value="Chromosome"/>
</dbReference>
<dbReference type="GO" id="GO:0070042">
    <property type="term" value="F:rRNA (uridine-N3-)-methyltransferase activity"/>
    <property type="evidence" value="ECO:0007669"/>
    <property type="project" value="TreeGrafter"/>
</dbReference>
<evidence type="ECO:0000256" key="3">
    <source>
        <dbReference type="ARBA" id="ARBA00012328"/>
    </source>
</evidence>